<evidence type="ECO:0000256" key="4">
    <source>
        <dbReference type="ARBA" id="ARBA00022692"/>
    </source>
</evidence>
<keyword evidence="10" id="KW-1185">Reference proteome</keyword>
<dbReference type="InterPro" id="IPR011701">
    <property type="entry name" value="MFS"/>
</dbReference>
<dbReference type="PRINTS" id="PR01035">
    <property type="entry name" value="TCRTETA"/>
</dbReference>
<accession>A0A5J6MIN3</accession>
<keyword evidence="3" id="KW-1003">Cell membrane</keyword>
<feature type="transmembrane region" description="Helical" evidence="7">
    <location>
        <begin position="332"/>
        <end position="351"/>
    </location>
</feature>
<evidence type="ECO:0000256" key="1">
    <source>
        <dbReference type="ARBA" id="ARBA00004651"/>
    </source>
</evidence>
<protein>
    <submittedName>
        <fullName evidence="9">ABC transporter permease</fullName>
    </submittedName>
</protein>
<evidence type="ECO:0000256" key="7">
    <source>
        <dbReference type="SAM" id="Phobius"/>
    </source>
</evidence>
<dbReference type="Pfam" id="PF07690">
    <property type="entry name" value="MFS_1"/>
    <property type="match status" value="1"/>
</dbReference>
<comment type="subcellular location">
    <subcellularLocation>
        <location evidence="1">Cell membrane</location>
        <topology evidence="1">Multi-pass membrane protein</topology>
    </subcellularLocation>
</comment>
<evidence type="ECO:0000256" key="6">
    <source>
        <dbReference type="ARBA" id="ARBA00023136"/>
    </source>
</evidence>
<evidence type="ECO:0000256" key="2">
    <source>
        <dbReference type="ARBA" id="ARBA00022448"/>
    </source>
</evidence>
<evidence type="ECO:0000313" key="9">
    <source>
        <dbReference type="EMBL" id="QEX16355.1"/>
    </source>
</evidence>
<proteinExistence type="predicted"/>
<evidence type="ECO:0000259" key="8">
    <source>
        <dbReference type="PROSITE" id="PS50850"/>
    </source>
</evidence>
<dbReference type="Proteomes" id="UP000326202">
    <property type="component" value="Chromosome"/>
</dbReference>
<feature type="transmembrane region" description="Helical" evidence="7">
    <location>
        <begin position="363"/>
        <end position="383"/>
    </location>
</feature>
<dbReference type="GO" id="GO:0022857">
    <property type="term" value="F:transmembrane transporter activity"/>
    <property type="evidence" value="ECO:0007669"/>
    <property type="project" value="InterPro"/>
</dbReference>
<dbReference type="PANTHER" id="PTHR23521:SF2">
    <property type="entry name" value="TRANSPORTER MFS SUPERFAMILY"/>
    <property type="match status" value="1"/>
</dbReference>
<feature type="transmembrane region" description="Helical" evidence="7">
    <location>
        <begin position="105"/>
        <end position="127"/>
    </location>
</feature>
<dbReference type="InterPro" id="IPR047200">
    <property type="entry name" value="MFS_YcaD-like"/>
</dbReference>
<keyword evidence="2" id="KW-0813">Transport</keyword>
<feature type="domain" description="Major facilitator superfamily (MFS) profile" evidence="8">
    <location>
        <begin position="15"/>
        <end position="384"/>
    </location>
</feature>
<dbReference type="RefSeq" id="WP_151176724.1">
    <property type="nucleotide sequence ID" value="NZ_CP042906.1"/>
</dbReference>
<feature type="transmembrane region" description="Helical" evidence="7">
    <location>
        <begin position="16"/>
        <end position="38"/>
    </location>
</feature>
<evidence type="ECO:0000256" key="5">
    <source>
        <dbReference type="ARBA" id="ARBA00022989"/>
    </source>
</evidence>
<dbReference type="SUPFAM" id="SSF103473">
    <property type="entry name" value="MFS general substrate transporter"/>
    <property type="match status" value="1"/>
</dbReference>
<feature type="transmembrane region" description="Helical" evidence="7">
    <location>
        <begin position="298"/>
        <end position="320"/>
    </location>
</feature>
<dbReference type="AlphaFoldDB" id="A0A5J6MIN3"/>
<dbReference type="PROSITE" id="PS50850">
    <property type="entry name" value="MFS"/>
    <property type="match status" value="1"/>
</dbReference>
<feature type="transmembrane region" description="Helical" evidence="7">
    <location>
        <begin position="166"/>
        <end position="191"/>
    </location>
</feature>
<dbReference type="PANTHER" id="PTHR23521">
    <property type="entry name" value="TRANSPORTER MFS SUPERFAMILY"/>
    <property type="match status" value="1"/>
</dbReference>
<dbReference type="OrthoDB" id="9810614at2"/>
<reference evidence="9 10" key="1">
    <citation type="submission" date="2019-08" db="EMBL/GenBank/DDBJ databases">
        <title>Hyperibacter terrae gen. nov., sp. nov. and Hyperibacter viscosus sp. nov., two new members in the family Rhodospirillaceae isolated from the rhizosphere of Hypericum perforatum.</title>
        <authorList>
            <person name="Noviana Z."/>
        </authorList>
    </citation>
    <scope>NUCLEOTIDE SEQUENCE [LARGE SCALE GENOMIC DNA]</scope>
    <source>
        <strain evidence="9 10">R5913</strain>
    </source>
</reference>
<dbReference type="CDD" id="cd17477">
    <property type="entry name" value="MFS_YcaD_like"/>
    <property type="match status" value="1"/>
</dbReference>
<dbReference type="EMBL" id="CP042906">
    <property type="protein sequence ID" value="QEX16355.1"/>
    <property type="molecule type" value="Genomic_DNA"/>
</dbReference>
<dbReference type="InterPro" id="IPR020846">
    <property type="entry name" value="MFS_dom"/>
</dbReference>
<evidence type="ECO:0000313" key="10">
    <source>
        <dbReference type="Proteomes" id="UP000326202"/>
    </source>
</evidence>
<dbReference type="InterPro" id="IPR036259">
    <property type="entry name" value="MFS_trans_sf"/>
</dbReference>
<organism evidence="9 10">
    <name type="scientific">Hypericibacter terrae</name>
    <dbReference type="NCBI Taxonomy" id="2602015"/>
    <lineage>
        <taxon>Bacteria</taxon>
        <taxon>Pseudomonadati</taxon>
        <taxon>Pseudomonadota</taxon>
        <taxon>Alphaproteobacteria</taxon>
        <taxon>Rhodospirillales</taxon>
        <taxon>Dongiaceae</taxon>
        <taxon>Hypericibacter</taxon>
    </lineage>
</organism>
<name>A0A5J6MIN3_9PROT</name>
<feature type="transmembrane region" description="Helical" evidence="7">
    <location>
        <begin position="272"/>
        <end position="292"/>
    </location>
</feature>
<dbReference type="InterPro" id="IPR001958">
    <property type="entry name" value="Tet-R_TetA/multi-R_MdtG-like"/>
</dbReference>
<sequence length="395" mass="41984">MSAATAASSGARARSLACVIASVTLATLNYGITFPLLALILERQGVEKGLIGLSTAASAMAVILSAPLSSRLMLALGPRRLLLGAMLLSAVIYGLLPTFPNFWAWFPLRFILGSCGSVIWVASEAWINTMAPDEKRGRIIAIYATASSAGMALGPLLLLITGSSGFSPFIVAAAFSLVGCVITLLAGRAVPRLEGRPSVHFLRFLLLAPMPYLLNLLFAAVGEAFHTFFAIYAVDHGTTEQRAFMIMTVMSLGGIALQYPLGWLADHMNRRLLFLLCVLVSIGGFLLVPFAIGAEYLGLALFFFCGGIFAMLYSFGVIMLGERFTGSDLATASAVFTLMWGIGTLTGPVIAGAAMDHLGSSGLIWTAVALLLIYLPIPVVSWIRSLRRQPVAVEE</sequence>
<keyword evidence="4 7" id="KW-0812">Transmembrane</keyword>
<feature type="transmembrane region" description="Helical" evidence="7">
    <location>
        <begin position="81"/>
        <end position="99"/>
    </location>
</feature>
<dbReference type="Gene3D" id="1.20.1250.20">
    <property type="entry name" value="MFS general substrate transporter like domains"/>
    <property type="match status" value="2"/>
</dbReference>
<gene>
    <name evidence="9" type="ORF">FRZ44_16480</name>
</gene>
<feature type="transmembrane region" description="Helical" evidence="7">
    <location>
        <begin position="139"/>
        <end position="160"/>
    </location>
</feature>
<feature type="transmembrane region" description="Helical" evidence="7">
    <location>
        <begin position="50"/>
        <end position="69"/>
    </location>
</feature>
<keyword evidence="5 7" id="KW-1133">Transmembrane helix</keyword>
<feature type="transmembrane region" description="Helical" evidence="7">
    <location>
        <begin position="244"/>
        <end position="265"/>
    </location>
</feature>
<evidence type="ECO:0000256" key="3">
    <source>
        <dbReference type="ARBA" id="ARBA00022475"/>
    </source>
</evidence>
<dbReference type="GO" id="GO:0005886">
    <property type="term" value="C:plasma membrane"/>
    <property type="evidence" value="ECO:0007669"/>
    <property type="project" value="UniProtKB-SubCell"/>
</dbReference>
<dbReference type="KEGG" id="htq:FRZ44_16480"/>
<keyword evidence="6 7" id="KW-0472">Membrane</keyword>